<dbReference type="InterPro" id="IPR050279">
    <property type="entry name" value="Plant_def-hormone_signal"/>
</dbReference>
<dbReference type="GO" id="GO:0005737">
    <property type="term" value="C:cytoplasm"/>
    <property type="evidence" value="ECO:0000318"/>
    <property type="project" value="GO_Central"/>
</dbReference>
<dbReference type="PANTHER" id="PTHR31213:SF55">
    <property type="entry name" value="STRESS-INDUCED PROTEIN SAM22"/>
    <property type="match status" value="1"/>
</dbReference>
<evidence type="ECO:0000313" key="6">
    <source>
        <dbReference type="Proteomes" id="UP000009183"/>
    </source>
</evidence>
<dbReference type="EMBL" id="FN595246">
    <property type="protein sequence ID" value="CCB48003.1"/>
    <property type="molecule type" value="Genomic_DNA"/>
</dbReference>
<dbReference type="PANTHER" id="PTHR31213">
    <property type="entry name" value="OS08G0374000 PROTEIN-RELATED"/>
    <property type="match status" value="1"/>
</dbReference>
<dbReference type="AlphaFoldDB" id="F6H6U6"/>
<evidence type="ECO:0000256" key="2">
    <source>
        <dbReference type="ARBA" id="ARBA00022821"/>
    </source>
</evidence>
<keyword evidence="3" id="KW-0568">Pathogenesis-related protein</keyword>
<dbReference type="Proteomes" id="UP000009183">
    <property type="component" value="Chromosome 5"/>
</dbReference>
<dbReference type="PROSITE" id="PS00451">
    <property type="entry name" value="PATHOGENESIS_BETVI"/>
    <property type="match status" value="2"/>
</dbReference>
<evidence type="ECO:0000259" key="4">
    <source>
        <dbReference type="SMART" id="SM01037"/>
    </source>
</evidence>
<dbReference type="FunCoup" id="F6H6U6">
    <property type="interactions" value="174"/>
</dbReference>
<keyword evidence="2" id="KW-0611">Plant defense</keyword>
<dbReference type="SUPFAM" id="SSF55961">
    <property type="entry name" value="Bet v1-like"/>
    <property type="match status" value="2"/>
</dbReference>
<dbReference type="HOGENOM" id="CLU_872665_0_0_1"/>
<evidence type="ECO:0000313" key="5">
    <source>
        <dbReference type="EMBL" id="CCB48003.1"/>
    </source>
</evidence>
<dbReference type="SMART" id="SM01037">
    <property type="entry name" value="Bet_v_1"/>
    <property type="match status" value="1"/>
</dbReference>
<dbReference type="GO" id="GO:0006952">
    <property type="term" value="P:defense response"/>
    <property type="evidence" value="ECO:0007669"/>
    <property type="project" value="UniProtKB-KW"/>
</dbReference>
<dbReference type="Pfam" id="PF00407">
    <property type="entry name" value="Bet_v_1"/>
    <property type="match status" value="2"/>
</dbReference>
<gene>
    <name evidence="5" type="ordered locus">VIT_05s0077g01570</name>
</gene>
<dbReference type="Gene3D" id="3.30.530.20">
    <property type="match status" value="2"/>
</dbReference>
<dbReference type="PRINTS" id="PR00634">
    <property type="entry name" value="BETALLERGEN"/>
</dbReference>
<dbReference type="InterPro" id="IPR000916">
    <property type="entry name" value="Bet_v_I/MLP"/>
</dbReference>
<feature type="domain" description="Bet v I/Major latex protein" evidence="4">
    <location>
        <begin position="168"/>
        <end position="322"/>
    </location>
</feature>
<proteinExistence type="inferred from homology"/>
<organism evidence="5 6">
    <name type="scientific">Vitis vinifera</name>
    <name type="common">Grape</name>
    <dbReference type="NCBI Taxonomy" id="29760"/>
    <lineage>
        <taxon>Eukaryota</taxon>
        <taxon>Viridiplantae</taxon>
        <taxon>Streptophyta</taxon>
        <taxon>Embryophyta</taxon>
        <taxon>Tracheophyta</taxon>
        <taxon>Spermatophyta</taxon>
        <taxon>Magnoliopsida</taxon>
        <taxon>eudicotyledons</taxon>
        <taxon>Gunneridae</taxon>
        <taxon>Pentapetalae</taxon>
        <taxon>rosids</taxon>
        <taxon>Vitales</taxon>
        <taxon>Vitaceae</taxon>
        <taxon>Viteae</taxon>
        <taxon>Vitis</taxon>
    </lineage>
</organism>
<dbReference type="eggNOG" id="ENOG502RXTQ">
    <property type="taxonomic scope" value="Eukaryota"/>
</dbReference>
<dbReference type="OrthoDB" id="1858506at2759"/>
<evidence type="ECO:0000256" key="1">
    <source>
        <dbReference type="ARBA" id="ARBA00009744"/>
    </source>
</evidence>
<accession>F6H6U6</accession>
<protein>
    <recommendedName>
        <fullName evidence="4">Bet v I/Major latex protein domain-containing protein</fullName>
    </recommendedName>
</protein>
<keyword evidence="6" id="KW-1185">Reference proteome</keyword>
<dbReference type="GO" id="GO:0005634">
    <property type="term" value="C:nucleus"/>
    <property type="evidence" value="ECO:0000318"/>
    <property type="project" value="GO_Central"/>
</dbReference>
<dbReference type="PaxDb" id="29760-VIT_05s0077g01570.t01"/>
<dbReference type="GO" id="GO:0010427">
    <property type="term" value="F:abscisic acid binding"/>
    <property type="evidence" value="ECO:0000318"/>
    <property type="project" value="GO_Central"/>
</dbReference>
<comment type="similarity">
    <text evidence="1">Belongs to the BetVI family.</text>
</comment>
<dbReference type="GO" id="GO:0009738">
    <property type="term" value="P:abscisic acid-activated signaling pathway"/>
    <property type="evidence" value="ECO:0000318"/>
    <property type="project" value="GO_Central"/>
</dbReference>
<name>F6H6U6_VITVI</name>
<dbReference type="GO" id="GO:0004864">
    <property type="term" value="F:protein phosphatase inhibitor activity"/>
    <property type="evidence" value="ECO:0000318"/>
    <property type="project" value="GO_Central"/>
</dbReference>
<dbReference type="CDD" id="cd07816">
    <property type="entry name" value="Bet_v1-like"/>
    <property type="match status" value="2"/>
</dbReference>
<reference evidence="6" key="1">
    <citation type="journal article" date="2007" name="Nature">
        <title>The grapevine genome sequence suggests ancestral hexaploidization in major angiosperm phyla.</title>
        <authorList>
            <consortium name="The French-Italian Public Consortium for Grapevine Genome Characterization."/>
            <person name="Jaillon O."/>
            <person name="Aury J.-M."/>
            <person name="Noel B."/>
            <person name="Policriti A."/>
            <person name="Clepet C."/>
            <person name="Casagrande A."/>
            <person name="Choisne N."/>
            <person name="Aubourg S."/>
            <person name="Vitulo N."/>
            <person name="Jubin C."/>
            <person name="Vezzi A."/>
            <person name="Legeai F."/>
            <person name="Hugueney P."/>
            <person name="Dasilva C."/>
            <person name="Horner D."/>
            <person name="Mica E."/>
            <person name="Jublot D."/>
            <person name="Poulain J."/>
            <person name="Bruyere C."/>
            <person name="Billault A."/>
            <person name="Segurens B."/>
            <person name="Gouyvenoux M."/>
            <person name="Ugarte E."/>
            <person name="Cattonaro F."/>
            <person name="Anthouard V."/>
            <person name="Vico V."/>
            <person name="Del Fabbro C."/>
            <person name="Alaux M."/>
            <person name="Di Gaspero G."/>
            <person name="Dumas V."/>
            <person name="Felice N."/>
            <person name="Paillard S."/>
            <person name="Juman I."/>
            <person name="Moroldo M."/>
            <person name="Scalabrin S."/>
            <person name="Canaguier A."/>
            <person name="Le Clainche I."/>
            <person name="Malacrida G."/>
            <person name="Durand E."/>
            <person name="Pesole G."/>
            <person name="Laucou V."/>
            <person name="Chatelet P."/>
            <person name="Merdinoglu D."/>
            <person name="Delledonne M."/>
            <person name="Pezzotti M."/>
            <person name="Lecharny A."/>
            <person name="Scarpelli C."/>
            <person name="Artiguenave F."/>
            <person name="Pe M.E."/>
            <person name="Valle G."/>
            <person name="Morgante M."/>
            <person name="Caboche M."/>
            <person name="Adam-Blondon A.-F."/>
            <person name="Weissenbach J."/>
            <person name="Quetier F."/>
            <person name="Wincker P."/>
        </authorList>
    </citation>
    <scope>NUCLEOTIDE SEQUENCE [LARGE SCALE GENOMIC DNA]</scope>
    <source>
        <strain evidence="6">cv. Pinot noir / PN40024</strain>
    </source>
</reference>
<dbReference type="FunFam" id="3.30.530.20:FF:000007">
    <property type="entry name" value="Major pollen allergen Bet v 1-A"/>
    <property type="match status" value="2"/>
</dbReference>
<dbReference type="STRING" id="29760.F6H6U6"/>
<dbReference type="InParanoid" id="F6H6U6"/>
<dbReference type="InterPro" id="IPR024949">
    <property type="entry name" value="Bet_v_I_allergen"/>
</dbReference>
<dbReference type="InterPro" id="IPR023393">
    <property type="entry name" value="START-like_dom_sf"/>
</dbReference>
<evidence type="ECO:0000256" key="3">
    <source>
        <dbReference type="ARBA" id="ARBA00023265"/>
    </source>
</evidence>
<sequence length="326" mass="35725">MGVFTYESEVTSSVPPAKMFKASILDSDNLIPKIRPQDIKSVEILQGQGGPGTIKKIHFGEGRKFKSMTHRIDAIDKENFSFSYTVIDGDVLTSGIESISHELKVVASPDGGCIYKNTKKYHTKAGVEISEEHVKGGKEESLAVFKPTSWHTLMPIKRICNSRIEDIMGVFTYESEVTSSIPPAKMFKAAILDSDNLIPKVRPQAIKSVEIIQGEGGPGTIKKIHFGEGSKFKSMTHRVDAIDKENFTFSYTVVDGDVLTGGIESISHELKVVASPDGGSIYKNTSKYHTKGDVEISEEHIKGGKEEALALFKAIEAYVLAHPDAY</sequence>
<dbReference type="GO" id="GO:0038023">
    <property type="term" value="F:signaling receptor activity"/>
    <property type="evidence" value="ECO:0000318"/>
    <property type="project" value="GO_Central"/>
</dbReference>